<dbReference type="Proteomes" id="UP001642483">
    <property type="component" value="Unassembled WGS sequence"/>
</dbReference>
<evidence type="ECO:0000256" key="1">
    <source>
        <dbReference type="SAM" id="Phobius"/>
    </source>
</evidence>
<feature type="transmembrane region" description="Helical" evidence="1">
    <location>
        <begin position="551"/>
        <end position="575"/>
    </location>
</feature>
<keyword evidence="4" id="KW-1185">Reference proteome</keyword>
<feature type="chain" id="PRO_5045432567" description="Envelope protein" evidence="2">
    <location>
        <begin position="22"/>
        <end position="641"/>
    </location>
</feature>
<evidence type="ECO:0000313" key="3">
    <source>
        <dbReference type="EMBL" id="CAK8676244.1"/>
    </source>
</evidence>
<gene>
    <name evidence="3" type="ORF">CVLEPA_LOCUS5712</name>
</gene>
<organism evidence="3 4">
    <name type="scientific">Clavelina lepadiformis</name>
    <name type="common">Light-bulb sea squirt</name>
    <name type="synonym">Ascidia lepadiformis</name>
    <dbReference type="NCBI Taxonomy" id="159417"/>
    <lineage>
        <taxon>Eukaryota</taxon>
        <taxon>Metazoa</taxon>
        <taxon>Chordata</taxon>
        <taxon>Tunicata</taxon>
        <taxon>Ascidiacea</taxon>
        <taxon>Aplousobranchia</taxon>
        <taxon>Clavelinidae</taxon>
        <taxon>Clavelina</taxon>
    </lineage>
</organism>
<protein>
    <recommendedName>
        <fullName evidence="5">Envelope protein</fullName>
    </recommendedName>
</protein>
<keyword evidence="1" id="KW-0812">Transmembrane</keyword>
<comment type="caution">
    <text evidence="3">The sequence shown here is derived from an EMBL/GenBank/DDBJ whole genome shotgun (WGS) entry which is preliminary data.</text>
</comment>
<dbReference type="EMBL" id="CAWYQH010000024">
    <property type="protein sequence ID" value="CAK8676244.1"/>
    <property type="molecule type" value="Genomic_DNA"/>
</dbReference>
<name>A0ABP0F986_CLALP</name>
<dbReference type="SUPFAM" id="SSF161008">
    <property type="entry name" value="Viral glycoprotein ectodomain-like"/>
    <property type="match status" value="1"/>
</dbReference>
<evidence type="ECO:0000256" key="2">
    <source>
        <dbReference type="SAM" id="SignalP"/>
    </source>
</evidence>
<keyword evidence="2" id="KW-0732">Signal</keyword>
<sequence length="641" mass="73030">MYVPLALYLICIVVVSQPTIGLQTFNLCQPHYKKGEYFIPPPEPCLHKKHTAIHQCTAKIYDPSHRLIDIEVFVCRTFITTSIATHYFFGSKSHDDSTVAGPAPNPDACDLWRRTFQAPNVGELKQQNEFTWATRNKVKRSYSWPSTTTTRTINGILNKSILKYDPVTQKLMSSIATLSKCQVSSGSYIVGARTFIWKFKQSFQCPQTVPQGVHKLLLHYHKEHLYRVQIKALGISVHHRAKCAEKTFQCYSQNAICTPTGLILVPQNCSELAALDFYKPATIKQQSNDVHSRSSSSEAGALARFMTESNDNMADHVSNLVDDIHYLECQVETLVSSLYALVARQYPRETLTAISGQKKAAVTIGDLITEIQCYPVSGTVLRSLVYKGQFSARPLVEFFYNNGTKSLGQIYRDGNLYRGVRYVESYVPGRIFSFNIGNQFYQFENYSLSQIDSDVQALRPSFAPVNFTEPDIDFETFIDDYPSEEDQGFEDIQNMLVSMSHFKLAHDKFYHFLDANTDQTRDYDFSSVRHTIENTFSNVFLSVLSSITNPVLGGILVILLFMAMFWGFVLTIWAIKFYRGHVVDLARSLISRVRRIRQPAMEENVPPDDAPENREDLVVTQEVRHTDENPNEPLYPNLRQH</sequence>
<accession>A0ABP0F986</accession>
<evidence type="ECO:0008006" key="5">
    <source>
        <dbReference type="Google" id="ProtNLM"/>
    </source>
</evidence>
<proteinExistence type="predicted"/>
<keyword evidence="1" id="KW-1133">Transmembrane helix</keyword>
<keyword evidence="1" id="KW-0472">Membrane</keyword>
<feature type="signal peptide" evidence="2">
    <location>
        <begin position="1"/>
        <end position="21"/>
    </location>
</feature>
<evidence type="ECO:0000313" key="4">
    <source>
        <dbReference type="Proteomes" id="UP001642483"/>
    </source>
</evidence>
<reference evidence="3 4" key="1">
    <citation type="submission" date="2024-02" db="EMBL/GenBank/DDBJ databases">
        <authorList>
            <person name="Daric V."/>
            <person name="Darras S."/>
        </authorList>
    </citation>
    <scope>NUCLEOTIDE SEQUENCE [LARGE SCALE GENOMIC DNA]</scope>
</reference>